<comment type="caution">
    <text evidence="1">The sequence shown here is derived from an EMBL/GenBank/DDBJ whole genome shotgun (WGS) entry which is preliminary data.</text>
</comment>
<reference evidence="1 2" key="1">
    <citation type="submission" date="2020-09" db="EMBL/GenBank/DDBJ databases">
        <title>De no assembly of potato wild relative species, Solanum commersonii.</title>
        <authorList>
            <person name="Cho K."/>
        </authorList>
    </citation>
    <scope>NUCLEOTIDE SEQUENCE [LARGE SCALE GENOMIC DNA]</scope>
    <source>
        <strain evidence="1">LZ3.2</strain>
        <tissue evidence="1">Leaf</tissue>
    </source>
</reference>
<gene>
    <name evidence="1" type="ORF">H5410_028718</name>
</gene>
<dbReference type="OrthoDB" id="911161at2759"/>
<sequence>MSDQKSLHSLKKTLFYNLFPSKDEEETCKLNNTPYVLTQELIEIRDIYPPSKIDSENSWQIKKKITRDKVIVGKLVIQFFEMFEYILLYWTLDAAKILENGCDVPLTCGMLQRKIFLRSMKVEVRGLSVGDELDFIGILHLQVCEGKET</sequence>
<dbReference type="AlphaFoldDB" id="A0A9J5Z3G4"/>
<proteinExistence type="predicted"/>
<accession>A0A9J5Z3G4</accession>
<organism evidence="1 2">
    <name type="scientific">Solanum commersonii</name>
    <name type="common">Commerson's wild potato</name>
    <name type="synonym">Commerson's nightshade</name>
    <dbReference type="NCBI Taxonomy" id="4109"/>
    <lineage>
        <taxon>Eukaryota</taxon>
        <taxon>Viridiplantae</taxon>
        <taxon>Streptophyta</taxon>
        <taxon>Embryophyta</taxon>
        <taxon>Tracheophyta</taxon>
        <taxon>Spermatophyta</taxon>
        <taxon>Magnoliopsida</taxon>
        <taxon>eudicotyledons</taxon>
        <taxon>Gunneridae</taxon>
        <taxon>Pentapetalae</taxon>
        <taxon>asterids</taxon>
        <taxon>lamiids</taxon>
        <taxon>Solanales</taxon>
        <taxon>Solanaceae</taxon>
        <taxon>Solanoideae</taxon>
        <taxon>Solaneae</taxon>
        <taxon>Solanum</taxon>
    </lineage>
</organism>
<evidence type="ECO:0000313" key="1">
    <source>
        <dbReference type="EMBL" id="KAG5607226.1"/>
    </source>
</evidence>
<dbReference type="Proteomes" id="UP000824120">
    <property type="component" value="Chromosome 5"/>
</dbReference>
<protein>
    <submittedName>
        <fullName evidence="1">Uncharacterized protein</fullName>
    </submittedName>
</protein>
<evidence type="ECO:0000313" key="2">
    <source>
        <dbReference type="Proteomes" id="UP000824120"/>
    </source>
</evidence>
<dbReference type="EMBL" id="JACXVP010000005">
    <property type="protein sequence ID" value="KAG5607226.1"/>
    <property type="molecule type" value="Genomic_DNA"/>
</dbReference>
<dbReference type="PANTHER" id="PTHR36264">
    <property type="entry name" value="SET DOMAIN-CONTAINING PROTEIN"/>
    <property type="match status" value="1"/>
</dbReference>
<name>A0A9J5Z3G4_SOLCO</name>
<keyword evidence="2" id="KW-1185">Reference proteome</keyword>
<dbReference type="PANTHER" id="PTHR36264:SF2">
    <property type="entry name" value="TF-B3 DOMAIN-CONTAINING PROTEIN"/>
    <property type="match status" value="1"/>
</dbReference>